<accession>F8F6G8</accession>
<reference evidence="1 2" key="2">
    <citation type="journal article" date="2013" name="Genome Announc.">
        <title>Genome Sequence of Growth-Improving Paenibacillus mucilaginosus Strain KNP414.</title>
        <authorList>
            <person name="Lu J.J."/>
            <person name="Wang J.F."/>
            <person name="Hu X.F."/>
        </authorList>
    </citation>
    <scope>NUCLEOTIDE SEQUENCE [LARGE SCALE GENOMIC DNA]</scope>
    <source>
        <strain evidence="1 2">KNP414</strain>
    </source>
</reference>
<sequence length="45" mass="4811">MSEWSGVRTVMLGLRNKMDLAVSAAENTFPLAEVEMAVALSVGMP</sequence>
<dbReference type="AlphaFoldDB" id="F8F6G8"/>
<proteinExistence type="predicted"/>
<dbReference type="EMBL" id="CP002869">
    <property type="protein sequence ID" value="AEI42922.1"/>
    <property type="molecule type" value="Genomic_DNA"/>
</dbReference>
<gene>
    <name evidence="1" type="ordered locus">KNP414_04390</name>
</gene>
<evidence type="ECO:0000313" key="1">
    <source>
        <dbReference type="EMBL" id="AEI42922.1"/>
    </source>
</evidence>
<protein>
    <submittedName>
        <fullName evidence="1">Uncharacterized protein</fullName>
    </submittedName>
</protein>
<dbReference type="KEGG" id="pms:KNP414_04390"/>
<name>F8F6G8_PAEMK</name>
<dbReference type="Proteomes" id="UP000006620">
    <property type="component" value="Chromosome"/>
</dbReference>
<evidence type="ECO:0000313" key="2">
    <source>
        <dbReference type="Proteomes" id="UP000006620"/>
    </source>
</evidence>
<dbReference type="HOGENOM" id="CLU_217600_0_0_9"/>
<reference evidence="2" key="1">
    <citation type="submission" date="2011-06" db="EMBL/GenBank/DDBJ databases">
        <title>Complete genome sequence of Paenibacillus mucilaginosus KNP414.</title>
        <authorList>
            <person name="Wang J."/>
            <person name="Hu S."/>
            <person name="Hu X."/>
            <person name="Zhang B."/>
            <person name="Dong D."/>
            <person name="Zhang S."/>
            <person name="Zhao K."/>
            <person name="Wu D."/>
        </authorList>
    </citation>
    <scope>NUCLEOTIDE SEQUENCE [LARGE SCALE GENOMIC DNA]</scope>
    <source>
        <strain evidence="2">KNP414</strain>
    </source>
</reference>
<organism evidence="1 2">
    <name type="scientific">Paenibacillus mucilaginosus (strain KNP414)</name>
    <dbReference type="NCBI Taxonomy" id="1036673"/>
    <lineage>
        <taxon>Bacteria</taxon>
        <taxon>Bacillati</taxon>
        <taxon>Bacillota</taxon>
        <taxon>Bacilli</taxon>
        <taxon>Bacillales</taxon>
        <taxon>Paenibacillaceae</taxon>
        <taxon>Paenibacillus</taxon>
    </lineage>
</organism>